<dbReference type="Gene3D" id="2.40.10.10">
    <property type="entry name" value="Trypsin-like serine proteases"/>
    <property type="match status" value="1"/>
</dbReference>
<feature type="domain" description="Peptidase S1" evidence="7">
    <location>
        <begin position="160"/>
        <end position="388"/>
    </location>
</feature>
<dbReference type="InterPro" id="IPR001190">
    <property type="entry name" value="SRCR"/>
</dbReference>
<keyword evidence="5" id="KW-0325">Glycoprotein</keyword>
<evidence type="ECO:0000259" key="7">
    <source>
        <dbReference type="PROSITE" id="PS50240"/>
    </source>
</evidence>
<dbReference type="PROSITE" id="PS50240">
    <property type="entry name" value="TRYPSIN_DOM"/>
    <property type="match status" value="1"/>
</dbReference>
<keyword evidence="4" id="KW-1015">Disulfide bond</keyword>
<dbReference type="GO" id="GO:0004252">
    <property type="term" value="F:serine-type endopeptidase activity"/>
    <property type="evidence" value="ECO:0007669"/>
    <property type="project" value="InterPro"/>
</dbReference>
<reference evidence="8" key="3">
    <citation type="submission" date="2025-09" db="UniProtKB">
        <authorList>
            <consortium name="Ensembl"/>
        </authorList>
    </citation>
    <scope>IDENTIFICATION</scope>
</reference>
<evidence type="ECO:0000256" key="1">
    <source>
        <dbReference type="ARBA" id="ARBA00022670"/>
    </source>
</evidence>
<dbReference type="SUPFAM" id="SSF50494">
    <property type="entry name" value="Trypsin-like serine proteases"/>
    <property type="match status" value="1"/>
</dbReference>
<dbReference type="PANTHER" id="PTHR24252:SF27">
    <property type="entry name" value="TRANSMEMBRANE PROTEASE SERINE 3-LIKE"/>
    <property type="match status" value="1"/>
</dbReference>
<dbReference type="InterPro" id="IPR001254">
    <property type="entry name" value="Trypsin_dom"/>
</dbReference>
<dbReference type="PRINTS" id="PR00722">
    <property type="entry name" value="CHYMOTRYPSIN"/>
</dbReference>
<dbReference type="InterPro" id="IPR033116">
    <property type="entry name" value="TRYPSIN_SER"/>
</dbReference>
<dbReference type="PANTHER" id="PTHR24252">
    <property type="entry name" value="ACROSIN-RELATED"/>
    <property type="match status" value="1"/>
</dbReference>
<keyword evidence="2 6" id="KW-0378">Hydrolase</keyword>
<evidence type="ECO:0000256" key="6">
    <source>
        <dbReference type="RuleBase" id="RU363034"/>
    </source>
</evidence>
<dbReference type="InterPro" id="IPR036772">
    <property type="entry name" value="SRCR-like_dom_sf"/>
</dbReference>
<keyword evidence="3 6" id="KW-0720">Serine protease</keyword>
<evidence type="ECO:0000256" key="5">
    <source>
        <dbReference type="ARBA" id="ARBA00023180"/>
    </source>
</evidence>
<reference evidence="9" key="1">
    <citation type="submission" date="2018-12" db="EMBL/GenBank/DDBJ databases">
        <authorList>
            <person name="Yazar S."/>
        </authorList>
    </citation>
    <scope>NUCLEOTIDE SEQUENCE [LARGE SCALE GENOMIC DNA]</scope>
</reference>
<proteinExistence type="predicted"/>
<evidence type="ECO:0000313" key="9">
    <source>
        <dbReference type="Proteomes" id="UP000314987"/>
    </source>
</evidence>
<dbReference type="Pfam" id="PF00089">
    <property type="entry name" value="Trypsin"/>
    <property type="match status" value="1"/>
</dbReference>
<evidence type="ECO:0000313" key="8">
    <source>
        <dbReference type="Ensembl" id="ENSVURP00010024788.1"/>
    </source>
</evidence>
<dbReference type="InterPro" id="IPR009003">
    <property type="entry name" value="Peptidase_S1_PA"/>
</dbReference>
<dbReference type="Pfam" id="PF15494">
    <property type="entry name" value="SRCR_2"/>
    <property type="match status" value="1"/>
</dbReference>
<dbReference type="GeneTree" id="ENSGT00940000159163"/>
<sequence>MSVPRPFFQTPSSTILSRLLGYPARFQSLYFPATRVLVSSGDNVVFHAVVSVSFRINSRNFLPEVQVRAWPGWLLVCHEGWSPALGTWICGYLGHLRLSHHKGVNLTDIKVNSSQEFLQFLPGSGGRLEDMWQHRNSCALGRVVFLKCSECGVQHLTSWIIGGTSAVLERWPWQVSIFKGPQYSCGGSLLTPSWVVTAAHCVYSLFHVSILRIFVGIVNRDDIMPHTGAVVDKIILHPLFRIHKRRHDYDIALLKLQTPLNFSNTVRAVFFASISMYLFPWLSGALLSPGYGSDTLQNALVPLISPQLCNSSCMYKGKITPQMLCAGYLDGHTDACQGDSGGSLVCLDRGIWRLVGVVSWGWNCAKPHRPGVYTKVAVFLDWIHHQIGGE</sequence>
<dbReference type="OMA" id="CSERWNS"/>
<keyword evidence="1 6" id="KW-0645">Protease</keyword>
<dbReference type="PROSITE" id="PS00135">
    <property type="entry name" value="TRYPSIN_SER"/>
    <property type="match status" value="1"/>
</dbReference>
<accession>A0A4X2LLH7</accession>
<dbReference type="GO" id="GO:0006508">
    <property type="term" value="P:proteolysis"/>
    <property type="evidence" value="ECO:0007669"/>
    <property type="project" value="UniProtKB-KW"/>
</dbReference>
<dbReference type="Proteomes" id="UP000314987">
    <property type="component" value="Unassembled WGS sequence"/>
</dbReference>
<name>A0A4X2LLH7_VOMUR</name>
<dbReference type="InterPro" id="IPR043504">
    <property type="entry name" value="Peptidase_S1_PA_chymotrypsin"/>
</dbReference>
<reference evidence="8" key="2">
    <citation type="submission" date="2025-08" db="UniProtKB">
        <authorList>
            <consortium name="Ensembl"/>
        </authorList>
    </citation>
    <scope>IDENTIFICATION</scope>
</reference>
<dbReference type="STRING" id="29139.ENSVURP00010024788"/>
<dbReference type="Ensembl" id="ENSVURT00010028222.1">
    <property type="protein sequence ID" value="ENSVURP00010024788.1"/>
    <property type="gene ID" value="ENSVURG00010018956.1"/>
</dbReference>
<protein>
    <recommendedName>
        <fullName evidence="7">Peptidase S1 domain-containing protein</fullName>
    </recommendedName>
</protein>
<dbReference type="FunFam" id="2.40.10.10:FF:000003">
    <property type="entry name" value="Transmembrane serine protease 3"/>
    <property type="match status" value="1"/>
</dbReference>
<dbReference type="AlphaFoldDB" id="A0A4X2LLH7"/>
<evidence type="ECO:0000256" key="4">
    <source>
        <dbReference type="ARBA" id="ARBA00023157"/>
    </source>
</evidence>
<dbReference type="PROSITE" id="PS00134">
    <property type="entry name" value="TRYPSIN_HIS"/>
    <property type="match status" value="1"/>
</dbReference>
<dbReference type="InterPro" id="IPR001314">
    <property type="entry name" value="Peptidase_S1A"/>
</dbReference>
<dbReference type="SMART" id="SM00020">
    <property type="entry name" value="Tryp_SPc"/>
    <property type="match status" value="1"/>
</dbReference>
<keyword evidence="9" id="KW-1185">Reference proteome</keyword>
<dbReference type="InterPro" id="IPR018114">
    <property type="entry name" value="TRYPSIN_HIS"/>
</dbReference>
<dbReference type="SUPFAM" id="SSF56487">
    <property type="entry name" value="SRCR-like"/>
    <property type="match status" value="1"/>
</dbReference>
<evidence type="ECO:0000256" key="2">
    <source>
        <dbReference type="ARBA" id="ARBA00022801"/>
    </source>
</evidence>
<evidence type="ECO:0000256" key="3">
    <source>
        <dbReference type="ARBA" id="ARBA00022825"/>
    </source>
</evidence>
<organism evidence="8 9">
    <name type="scientific">Vombatus ursinus</name>
    <name type="common">Common wombat</name>
    <dbReference type="NCBI Taxonomy" id="29139"/>
    <lineage>
        <taxon>Eukaryota</taxon>
        <taxon>Metazoa</taxon>
        <taxon>Chordata</taxon>
        <taxon>Craniata</taxon>
        <taxon>Vertebrata</taxon>
        <taxon>Euteleostomi</taxon>
        <taxon>Mammalia</taxon>
        <taxon>Metatheria</taxon>
        <taxon>Diprotodontia</taxon>
        <taxon>Vombatidae</taxon>
        <taxon>Vombatus</taxon>
    </lineage>
</organism>
<dbReference type="CDD" id="cd00190">
    <property type="entry name" value="Tryp_SPc"/>
    <property type="match status" value="1"/>
</dbReference>
<dbReference type="GO" id="GO:0016020">
    <property type="term" value="C:membrane"/>
    <property type="evidence" value="ECO:0007669"/>
    <property type="project" value="InterPro"/>
</dbReference>